<dbReference type="Proteomes" id="UP000730161">
    <property type="component" value="Unassembled WGS sequence"/>
</dbReference>
<reference evidence="1" key="1">
    <citation type="submission" date="2014-12" db="EMBL/GenBank/DDBJ databases">
        <authorList>
            <person name="Huang H.-H."/>
            <person name="Chen S.-C."/>
            <person name="Lai M.-C."/>
        </authorList>
    </citation>
    <scope>NUCLEOTIDE SEQUENCE</scope>
    <source>
        <strain evidence="1">K1F9705b</strain>
    </source>
</reference>
<comment type="caution">
    <text evidence="1">The sequence shown here is derived from an EMBL/GenBank/DDBJ whole genome shotgun (WGS) entry which is preliminary data.</text>
</comment>
<dbReference type="EMBL" id="JWHL01000019">
    <property type="protein sequence ID" value="MBR1369759.1"/>
    <property type="molecule type" value="Genomic_DNA"/>
</dbReference>
<protein>
    <submittedName>
        <fullName evidence="1">Uncharacterized protein</fullName>
    </submittedName>
</protein>
<dbReference type="AlphaFoldDB" id="A0A8J8B661"/>
<accession>A0A8J8B661</accession>
<evidence type="ECO:0000313" key="1">
    <source>
        <dbReference type="EMBL" id="MBR1369759.1"/>
    </source>
</evidence>
<dbReference type="OrthoDB" id="117759at2157"/>
<dbReference type="RefSeq" id="WP_211531505.1">
    <property type="nucleotide sequence ID" value="NZ_JWHL01000019.1"/>
</dbReference>
<keyword evidence="2" id="KW-1185">Reference proteome</keyword>
<sequence length="154" mass="17385">MKAGIILAVLFLFSFCCLPVAASAESRYSYITFHSVDISLEESRAVVTVDYSVDSGVQILVLFLGNQDLKSKVDRVMNFDNAHVRTADLNRAVLVVDSASFDYGDGSYWFPQHEFLVTIPDITLRTPQMTRKYSMEAVIEEGIGYFARPDQQRR</sequence>
<gene>
    <name evidence="1" type="ORF">RJ53_09850</name>
</gene>
<proteinExistence type="predicted"/>
<evidence type="ECO:0000313" key="2">
    <source>
        <dbReference type="Proteomes" id="UP000730161"/>
    </source>
</evidence>
<organism evidence="1 2">
    <name type="scientific">Methanocalculus chunghsingensis</name>
    <dbReference type="NCBI Taxonomy" id="156457"/>
    <lineage>
        <taxon>Archaea</taxon>
        <taxon>Methanobacteriati</taxon>
        <taxon>Methanobacteriota</taxon>
        <taxon>Stenosarchaea group</taxon>
        <taxon>Methanomicrobia</taxon>
        <taxon>Methanomicrobiales</taxon>
        <taxon>Methanocalculaceae</taxon>
        <taxon>Methanocalculus</taxon>
    </lineage>
</organism>
<name>A0A8J8B661_9EURY</name>